<keyword evidence="4" id="KW-0934">Plastid</keyword>
<evidence type="ECO:0000256" key="6">
    <source>
        <dbReference type="ARBA" id="ARBA00022865"/>
    </source>
</evidence>
<comment type="subcellular location">
    <subcellularLocation>
        <location evidence="1">Plastid</location>
        <location evidence="1">Chloroplast</location>
    </subcellularLocation>
</comment>
<feature type="binding site" evidence="15">
    <location>
        <position position="86"/>
    </location>
    <ligand>
        <name>Fe cation</name>
        <dbReference type="ChEBI" id="CHEBI:24875"/>
        <note>catalytic</note>
    </ligand>
</feature>
<name>A0A8K0IMP1_COCNU</name>
<dbReference type="GO" id="GO:0009688">
    <property type="term" value="P:abscisic acid biosynthetic process"/>
    <property type="evidence" value="ECO:0007669"/>
    <property type="project" value="UniProtKB-KW"/>
</dbReference>
<keyword evidence="10 15" id="KW-0408">Iron</keyword>
<dbReference type="InterPro" id="IPR004294">
    <property type="entry name" value="Carotenoid_Oase"/>
</dbReference>
<evidence type="ECO:0000313" key="17">
    <source>
        <dbReference type="Proteomes" id="UP000797356"/>
    </source>
</evidence>
<comment type="similarity">
    <text evidence="2">Belongs to the carotenoid oxygenase family.</text>
</comment>
<evidence type="ECO:0000313" key="16">
    <source>
        <dbReference type="EMBL" id="KAG1362686.1"/>
    </source>
</evidence>
<evidence type="ECO:0000256" key="11">
    <source>
        <dbReference type="ARBA" id="ARBA00035929"/>
    </source>
</evidence>
<evidence type="ECO:0000256" key="10">
    <source>
        <dbReference type="ARBA" id="ARBA00023004"/>
    </source>
</evidence>
<reference evidence="16" key="2">
    <citation type="submission" date="2019-07" db="EMBL/GenBank/DDBJ databases">
        <authorList>
            <person name="Yang Y."/>
            <person name="Bocs S."/>
            <person name="Baudouin L."/>
        </authorList>
    </citation>
    <scope>NUCLEOTIDE SEQUENCE</scope>
    <source>
        <tissue evidence="16">Spear leaf of Hainan Tall coconut</tissue>
    </source>
</reference>
<proteinExistence type="inferred from homology"/>
<accession>A0A8K0IMP1</accession>
<keyword evidence="3" id="KW-0150">Chloroplast</keyword>
<protein>
    <recommendedName>
        <fullName evidence="13">9-cis-epoxycarotenoid dioxygenase</fullName>
        <ecNumber evidence="13">1.13.11.51</ecNumber>
    </recommendedName>
</protein>
<comment type="catalytic activity">
    <reaction evidence="12">
        <text>9'-cis-neoxanthin + O2 = (3S,5R,6R)-3,5-dihydroxy-6,7-didehydro-5,6-dihydro-12'-apo-beta-caroten-12'-al + 2-cis,4-trans-xanthoxin</text>
        <dbReference type="Rhea" id="RHEA:19677"/>
        <dbReference type="ChEBI" id="CHEBI:15379"/>
        <dbReference type="ChEBI" id="CHEBI:32304"/>
        <dbReference type="ChEBI" id="CHEBI:34596"/>
        <dbReference type="ChEBI" id="CHEBI:35306"/>
        <dbReference type="EC" id="1.13.11.51"/>
    </reaction>
</comment>
<keyword evidence="17" id="KW-1185">Reference proteome</keyword>
<evidence type="ECO:0000256" key="15">
    <source>
        <dbReference type="PIRSR" id="PIRSR604294-1"/>
    </source>
</evidence>
<sequence>MLQDDLPYHVCITPSDDLETVGLYNFDGQLCFTVIAHPKIDLATRKLFALSYDVIQKPYLKYFRFSPDNQKSPNVEIPLDQLTMMHDFAITDNFILIPDQHVVFKL</sequence>
<keyword evidence="9" id="KW-0560">Oxidoreductase</keyword>
<dbReference type="GO" id="GO:0009570">
    <property type="term" value="C:chloroplast stroma"/>
    <property type="evidence" value="ECO:0007669"/>
    <property type="project" value="TreeGrafter"/>
</dbReference>
<dbReference type="EC" id="1.13.11.51" evidence="13"/>
<evidence type="ECO:0000256" key="2">
    <source>
        <dbReference type="ARBA" id="ARBA00006787"/>
    </source>
</evidence>
<keyword evidence="5 15" id="KW-0479">Metal-binding</keyword>
<dbReference type="Proteomes" id="UP000797356">
    <property type="component" value="Chromosome 10"/>
</dbReference>
<dbReference type="GO" id="GO:0016121">
    <property type="term" value="P:carotene catabolic process"/>
    <property type="evidence" value="ECO:0007669"/>
    <property type="project" value="TreeGrafter"/>
</dbReference>
<keyword evidence="8 16" id="KW-0223">Dioxygenase</keyword>
<evidence type="ECO:0000256" key="8">
    <source>
        <dbReference type="ARBA" id="ARBA00022964"/>
    </source>
</evidence>
<evidence type="ECO:0000256" key="3">
    <source>
        <dbReference type="ARBA" id="ARBA00022528"/>
    </source>
</evidence>
<comment type="caution">
    <text evidence="16">The sequence shown here is derived from an EMBL/GenBank/DDBJ whole genome shotgun (WGS) entry which is preliminary data.</text>
</comment>
<dbReference type="PANTHER" id="PTHR10543:SF26">
    <property type="entry name" value="9-CIS-EPOXYCAROTENOID DIOXYGENASE NCED3, CHLOROPLASTIC"/>
    <property type="match status" value="1"/>
</dbReference>
<dbReference type="PANTHER" id="PTHR10543">
    <property type="entry name" value="BETA-CAROTENE DIOXYGENASE"/>
    <property type="match status" value="1"/>
</dbReference>
<comment type="catalytic activity">
    <reaction evidence="11">
        <text>9-cis-violaxanthin + O2 = (3S,5R,6S)-5,6-epoxy-3-hydroxy-5,6-dihydro-12'-apo-beta-caroten-12'-al + 2-cis,4-trans-xanthoxin</text>
        <dbReference type="Rhea" id="RHEA:16541"/>
        <dbReference type="ChEBI" id="CHEBI:15379"/>
        <dbReference type="ChEBI" id="CHEBI:32304"/>
        <dbReference type="ChEBI" id="CHEBI:34597"/>
        <dbReference type="ChEBI" id="CHEBI:35305"/>
        <dbReference type="EC" id="1.13.11.51"/>
    </reaction>
</comment>
<dbReference type="Pfam" id="PF03055">
    <property type="entry name" value="RPE65"/>
    <property type="match status" value="1"/>
</dbReference>
<keyword evidence="6" id="KW-0937">Abscisic acid biosynthesis</keyword>
<comment type="catalytic activity">
    <reaction evidence="14">
        <text>a 9-cis-epoxycarotenoid + O2 = a 12'-apo-carotenal + 2-cis,4-trans-xanthoxin</text>
        <dbReference type="Rhea" id="RHEA:23328"/>
        <dbReference type="ChEBI" id="CHEBI:15379"/>
        <dbReference type="ChEBI" id="CHEBI:32304"/>
        <dbReference type="ChEBI" id="CHEBI:51972"/>
        <dbReference type="ChEBI" id="CHEBI:51973"/>
        <dbReference type="EC" id="1.13.11.51"/>
    </reaction>
</comment>
<reference evidence="16" key="1">
    <citation type="journal article" date="2017" name="Gigascience">
        <title>The genome draft of coconut (Cocos nucifera).</title>
        <authorList>
            <person name="Xiao Y."/>
            <person name="Xu P."/>
            <person name="Fan H."/>
            <person name="Baudouin L."/>
            <person name="Xia W."/>
            <person name="Bocs S."/>
            <person name="Xu J."/>
            <person name="Li Q."/>
            <person name="Guo A."/>
            <person name="Zhou L."/>
            <person name="Li J."/>
            <person name="Wu Y."/>
            <person name="Ma Z."/>
            <person name="Armero A."/>
            <person name="Issali A.E."/>
            <person name="Liu N."/>
            <person name="Peng M."/>
            <person name="Yang Y."/>
        </authorList>
    </citation>
    <scope>NUCLEOTIDE SEQUENCE</scope>
    <source>
        <tissue evidence="16">Spear leaf of Hainan Tall coconut</tissue>
    </source>
</reference>
<evidence type="ECO:0000256" key="4">
    <source>
        <dbReference type="ARBA" id="ARBA00022640"/>
    </source>
</evidence>
<evidence type="ECO:0000256" key="1">
    <source>
        <dbReference type="ARBA" id="ARBA00004229"/>
    </source>
</evidence>
<dbReference type="AlphaFoldDB" id="A0A8K0IMP1"/>
<evidence type="ECO:0000256" key="5">
    <source>
        <dbReference type="ARBA" id="ARBA00022723"/>
    </source>
</evidence>
<evidence type="ECO:0000256" key="13">
    <source>
        <dbReference type="ARBA" id="ARBA00039007"/>
    </source>
</evidence>
<comment type="cofactor">
    <cofactor evidence="15">
        <name>Fe(2+)</name>
        <dbReference type="ChEBI" id="CHEBI:29033"/>
    </cofactor>
    <text evidence="15">Binds 1 Fe(2+) ion per subunit.</text>
</comment>
<feature type="binding site" evidence="15">
    <location>
        <position position="37"/>
    </location>
    <ligand>
        <name>Fe cation</name>
        <dbReference type="ChEBI" id="CHEBI:24875"/>
        <note>catalytic</note>
    </ligand>
</feature>
<gene>
    <name evidence="16" type="ORF">COCNU_10G009050</name>
</gene>
<evidence type="ECO:0000256" key="9">
    <source>
        <dbReference type="ARBA" id="ARBA00023002"/>
    </source>
</evidence>
<dbReference type="GO" id="GO:0046872">
    <property type="term" value="F:metal ion binding"/>
    <property type="evidence" value="ECO:0007669"/>
    <property type="project" value="UniProtKB-KW"/>
</dbReference>
<dbReference type="OrthoDB" id="1609774at2759"/>
<evidence type="ECO:0000256" key="14">
    <source>
        <dbReference type="ARBA" id="ARBA00048369"/>
    </source>
</evidence>
<keyword evidence="7" id="KW-0809">Transit peptide</keyword>
<evidence type="ECO:0000256" key="7">
    <source>
        <dbReference type="ARBA" id="ARBA00022946"/>
    </source>
</evidence>
<dbReference type="EMBL" id="CM017881">
    <property type="protein sequence ID" value="KAG1362686.1"/>
    <property type="molecule type" value="Genomic_DNA"/>
</dbReference>
<organism evidence="16 17">
    <name type="scientific">Cocos nucifera</name>
    <name type="common">Coconut palm</name>
    <dbReference type="NCBI Taxonomy" id="13894"/>
    <lineage>
        <taxon>Eukaryota</taxon>
        <taxon>Viridiplantae</taxon>
        <taxon>Streptophyta</taxon>
        <taxon>Embryophyta</taxon>
        <taxon>Tracheophyta</taxon>
        <taxon>Spermatophyta</taxon>
        <taxon>Magnoliopsida</taxon>
        <taxon>Liliopsida</taxon>
        <taxon>Arecaceae</taxon>
        <taxon>Arecoideae</taxon>
        <taxon>Cocoseae</taxon>
        <taxon>Attaleinae</taxon>
        <taxon>Cocos</taxon>
    </lineage>
</organism>
<evidence type="ECO:0000256" key="12">
    <source>
        <dbReference type="ARBA" id="ARBA00036784"/>
    </source>
</evidence>
<dbReference type="GO" id="GO:0045549">
    <property type="term" value="F:9-cis-epoxycarotenoid dioxygenase activity"/>
    <property type="evidence" value="ECO:0007669"/>
    <property type="project" value="UniProtKB-EC"/>
</dbReference>